<evidence type="ECO:0000313" key="3">
    <source>
        <dbReference type="Proteomes" id="UP000321026"/>
    </source>
</evidence>
<dbReference type="Proteomes" id="UP000321026">
    <property type="component" value="Unassembled WGS sequence"/>
</dbReference>
<dbReference type="EMBL" id="SSDS01000009">
    <property type="protein sequence ID" value="TXG78674.1"/>
    <property type="molecule type" value="Genomic_DNA"/>
</dbReference>
<feature type="transmembrane region" description="Helical" evidence="1">
    <location>
        <begin position="6"/>
        <end position="31"/>
    </location>
</feature>
<reference evidence="2 3" key="1">
    <citation type="submission" date="2018-09" db="EMBL/GenBank/DDBJ databases">
        <title>Metagenome Assembled Genomes from an Advanced Water Purification Facility.</title>
        <authorList>
            <person name="Stamps B.W."/>
            <person name="Spear J.R."/>
        </authorList>
    </citation>
    <scope>NUCLEOTIDE SEQUENCE [LARGE SCALE GENOMIC DNA]</scope>
    <source>
        <strain evidence="2">Bin_63_2</strain>
    </source>
</reference>
<proteinExistence type="predicted"/>
<keyword evidence="1" id="KW-0472">Membrane</keyword>
<gene>
    <name evidence="2" type="ORF">E6Q11_00725</name>
</gene>
<comment type="caution">
    <text evidence="2">The sequence shown here is derived from an EMBL/GenBank/DDBJ whole genome shotgun (WGS) entry which is preliminary data.</text>
</comment>
<protein>
    <recommendedName>
        <fullName evidence="4">DUF948 domain-containing protein</fullName>
    </recommendedName>
</protein>
<name>A0A5C7JC68_9BACT</name>
<accession>A0A5C7JC68</accession>
<evidence type="ECO:0000256" key="1">
    <source>
        <dbReference type="SAM" id="Phobius"/>
    </source>
</evidence>
<evidence type="ECO:0000313" key="2">
    <source>
        <dbReference type="EMBL" id="TXG78674.1"/>
    </source>
</evidence>
<dbReference type="AlphaFoldDB" id="A0A5C7JC68"/>
<keyword evidence="1" id="KW-1133">Transmembrane helix</keyword>
<evidence type="ECO:0008006" key="4">
    <source>
        <dbReference type="Google" id="ProtNLM"/>
    </source>
</evidence>
<organism evidence="2 3">
    <name type="scientific">Candidatus Dojkabacteria bacterium</name>
    <dbReference type="NCBI Taxonomy" id="2099670"/>
    <lineage>
        <taxon>Bacteria</taxon>
        <taxon>Candidatus Dojkabacteria</taxon>
    </lineage>
</organism>
<sequence>MFDPVQIILLVFITILTILLVILGIQVYFILRDLRTTIDKTNKVLDNTNRITESVATPAEGLSSFVMGLKASAGIATVLGLLKNIGMNNSSKGDSDGE</sequence>
<keyword evidence="1" id="KW-0812">Transmembrane</keyword>